<feature type="domain" description="HTH tetR-type" evidence="5">
    <location>
        <begin position="12"/>
        <end position="72"/>
    </location>
</feature>
<dbReference type="GO" id="GO:0003700">
    <property type="term" value="F:DNA-binding transcription factor activity"/>
    <property type="evidence" value="ECO:0007669"/>
    <property type="project" value="TreeGrafter"/>
</dbReference>
<keyword evidence="7" id="KW-1185">Reference proteome</keyword>
<dbReference type="RefSeq" id="WP_007022586.1">
    <property type="nucleotide sequence ID" value="NZ_CH724127.1"/>
</dbReference>
<name>A0A7U8C8M4_NEPCE</name>
<dbReference type="PANTHER" id="PTHR30055">
    <property type="entry name" value="HTH-TYPE TRANSCRIPTIONAL REGULATOR RUTR"/>
    <property type="match status" value="1"/>
</dbReference>
<accession>A0A7U8C8M4</accession>
<keyword evidence="3" id="KW-0804">Transcription</keyword>
<sequence length="247" mass="27931">MSPKIIDEATLEAREEEIMRTALEIISELGVAGLTIDKVVSQLPYSKGTVYNHFTCKEDLLTGLCNRSVKSVAALFERAITFDGSSREKMLAVGYAYMLHSMLNPTEFMLVISAKTPSVREKSTERRQEEHVALENRLLGGLLQVISNGLASGELQLLPHLSPAQVAFSLWSMSFGTIALLHETLDRCSVRIEMQLERELVNHCNILLDGLNWQPYTQEHNWMDTIDHFKNELFAPEVEQLRERLNG</sequence>
<feature type="DNA-binding region" description="H-T-H motif" evidence="4">
    <location>
        <begin position="35"/>
        <end position="54"/>
    </location>
</feature>
<evidence type="ECO:0000256" key="1">
    <source>
        <dbReference type="ARBA" id="ARBA00023015"/>
    </source>
</evidence>
<proteinExistence type="predicted"/>
<dbReference type="Pfam" id="PF00440">
    <property type="entry name" value="TetR_N"/>
    <property type="match status" value="1"/>
</dbReference>
<dbReference type="InterPro" id="IPR036271">
    <property type="entry name" value="Tet_transcr_reg_TetR-rel_C_sf"/>
</dbReference>
<protein>
    <submittedName>
        <fullName evidence="6">Transcriptional regulator, TetR family protein</fullName>
    </submittedName>
</protein>
<evidence type="ECO:0000313" key="6">
    <source>
        <dbReference type="EMBL" id="EAR61851.1"/>
    </source>
</evidence>
<gene>
    <name evidence="6" type="ORF">MED92_02848</name>
</gene>
<keyword evidence="2 4" id="KW-0238">DNA-binding</keyword>
<dbReference type="InterPro" id="IPR009057">
    <property type="entry name" value="Homeodomain-like_sf"/>
</dbReference>
<dbReference type="PROSITE" id="PS50977">
    <property type="entry name" value="HTH_TETR_2"/>
    <property type="match status" value="1"/>
</dbReference>
<reference evidence="6 7" key="1">
    <citation type="submission" date="2006-02" db="EMBL/GenBank/DDBJ databases">
        <authorList>
            <person name="Pinhassi J."/>
            <person name="Pedros-Alio C."/>
            <person name="Ferriera S."/>
            <person name="Johnson J."/>
            <person name="Kravitz S."/>
            <person name="Halpern A."/>
            <person name="Remington K."/>
            <person name="Beeson K."/>
            <person name="Tran B."/>
            <person name="Rogers Y.-H."/>
            <person name="Friedman R."/>
            <person name="Venter J.C."/>
        </authorList>
    </citation>
    <scope>NUCLEOTIDE SEQUENCE [LARGE SCALE GENOMIC DNA]</scope>
    <source>
        <strain evidence="6 7">MED92</strain>
    </source>
</reference>
<dbReference type="AlphaFoldDB" id="A0A7U8C8M4"/>
<dbReference type="PANTHER" id="PTHR30055:SF234">
    <property type="entry name" value="HTH-TYPE TRANSCRIPTIONAL REGULATOR BETI"/>
    <property type="match status" value="1"/>
</dbReference>
<comment type="caution">
    <text evidence="6">The sequence shown here is derived from an EMBL/GenBank/DDBJ whole genome shotgun (WGS) entry which is preliminary data.</text>
</comment>
<dbReference type="SUPFAM" id="SSF46689">
    <property type="entry name" value="Homeodomain-like"/>
    <property type="match status" value="1"/>
</dbReference>
<dbReference type="PRINTS" id="PR00455">
    <property type="entry name" value="HTHTETR"/>
</dbReference>
<dbReference type="Gene3D" id="1.10.357.10">
    <property type="entry name" value="Tetracycline Repressor, domain 2"/>
    <property type="match status" value="1"/>
</dbReference>
<dbReference type="GO" id="GO:0000976">
    <property type="term" value="F:transcription cis-regulatory region binding"/>
    <property type="evidence" value="ECO:0007669"/>
    <property type="project" value="TreeGrafter"/>
</dbReference>
<evidence type="ECO:0000256" key="3">
    <source>
        <dbReference type="ARBA" id="ARBA00023163"/>
    </source>
</evidence>
<evidence type="ECO:0000256" key="4">
    <source>
        <dbReference type="PROSITE-ProRule" id="PRU00335"/>
    </source>
</evidence>
<evidence type="ECO:0000256" key="2">
    <source>
        <dbReference type="ARBA" id="ARBA00023125"/>
    </source>
</evidence>
<dbReference type="Gene3D" id="1.10.10.60">
    <property type="entry name" value="Homeodomain-like"/>
    <property type="match status" value="1"/>
</dbReference>
<dbReference type="InterPro" id="IPR050109">
    <property type="entry name" value="HTH-type_TetR-like_transc_reg"/>
</dbReference>
<dbReference type="InterPro" id="IPR001647">
    <property type="entry name" value="HTH_TetR"/>
</dbReference>
<keyword evidence="1" id="KW-0805">Transcription regulation</keyword>
<dbReference type="SUPFAM" id="SSF48498">
    <property type="entry name" value="Tetracyclin repressor-like, C-terminal domain"/>
    <property type="match status" value="1"/>
</dbReference>
<evidence type="ECO:0000313" key="7">
    <source>
        <dbReference type="Proteomes" id="UP000002171"/>
    </source>
</evidence>
<organism evidence="6 7">
    <name type="scientific">Neptuniibacter caesariensis</name>
    <dbReference type="NCBI Taxonomy" id="207954"/>
    <lineage>
        <taxon>Bacteria</taxon>
        <taxon>Pseudomonadati</taxon>
        <taxon>Pseudomonadota</taxon>
        <taxon>Gammaproteobacteria</taxon>
        <taxon>Oceanospirillales</taxon>
        <taxon>Oceanospirillaceae</taxon>
        <taxon>Neptuniibacter</taxon>
    </lineage>
</organism>
<dbReference type="OrthoDB" id="63332at2"/>
<evidence type="ECO:0000259" key="5">
    <source>
        <dbReference type="PROSITE" id="PS50977"/>
    </source>
</evidence>
<dbReference type="Proteomes" id="UP000002171">
    <property type="component" value="Unassembled WGS sequence"/>
</dbReference>
<dbReference type="EMBL" id="AAOW01000005">
    <property type="protein sequence ID" value="EAR61851.1"/>
    <property type="molecule type" value="Genomic_DNA"/>
</dbReference>